<protein>
    <submittedName>
        <fullName evidence="2">MBL-fold metallo-hydrolase superfamily</fullName>
    </submittedName>
</protein>
<dbReference type="PANTHER" id="PTHR43084:SF1">
    <property type="entry name" value="PERSULFIDE DIOXYGENASE ETHE1, MITOCHONDRIAL"/>
    <property type="match status" value="1"/>
</dbReference>
<dbReference type="EMBL" id="UOEK01000543">
    <property type="protein sequence ID" value="VAW09267.1"/>
    <property type="molecule type" value="Genomic_DNA"/>
</dbReference>
<dbReference type="GO" id="GO:0050313">
    <property type="term" value="F:sulfur dioxygenase activity"/>
    <property type="evidence" value="ECO:0007669"/>
    <property type="project" value="TreeGrafter"/>
</dbReference>
<proteinExistence type="predicted"/>
<dbReference type="PANTHER" id="PTHR43084">
    <property type="entry name" value="PERSULFIDE DIOXYGENASE ETHE1"/>
    <property type="match status" value="1"/>
</dbReference>
<dbReference type="GO" id="GO:0016787">
    <property type="term" value="F:hydrolase activity"/>
    <property type="evidence" value="ECO:0007669"/>
    <property type="project" value="UniProtKB-KW"/>
</dbReference>
<accession>A0A3B0T7F6</accession>
<evidence type="ECO:0000313" key="2">
    <source>
        <dbReference type="EMBL" id="VAW09267.1"/>
    </source>
</evidence>
<dbReference type="Pfam" id="PF00581">
    <property type="entry name" value="Rhodanese"/>
    <property type="match status" value="1"/>
</dbReference>
<reference evidence="2" key="1">
    <citation type="submission" date="2018-06" db="EMBL/GenBank/DDBJ databases">
        <authorList>
            <person name="Zhirakovskaya E."/>
        </authorList>
    </citation>
    <scope>NUCLEOTIDE SEQUENCE</scope>
</reference>
<gene>
    <name evidence="2" type="ORF">MNBD_ACTINO02-1676</name>
</gene>
<dbReference type="PROSITE" id="PS50206">
    <property type="entry name" value="RHODANESE_3"/>
    <property type="match status" value="2"/>
</dbReference>
<dbReference type="CDD" id="cd00158">
    <property type="entry name" value="RHOD"/>
    <property type="match status" value="2"/>
</dbReference>
<organism evidence="2">
    <name type="scientific">hydrothermal vent metagenome</name>
    <dbReference type="NCBI Taxonomy" id="652676"/>
    <lineage>
        <taxon>unclassified sequences</taxon>
        <taxon>metagenomes</taxon>
        <taxon>ecological metagenomes</taxon>
    </lineage>
</organism>
<dbReference type="InterPro" id="IPR001763">
    <property type="entry name" value="Rhodanese-like_dom"/>
</dbReference>
<dbReference type="InterPro" id="IPR001279">
    <property type="entry name" value="Metallo-B-lactamas"/>
</dbReference>
<dbReference type="SUPFAM" id="SSF52821">
    <property type="entry name" value="Rhodanese/Cell cycle control phosphatase"/>
    <property type="match status" value="2"/>
</dbReference>
<sequence length="450" mass="47765">MVQFSFLDDLVEVTQISTAGLGDHSYIINVGGEGVVIDPQRDVVRFERQLETDDLRLVAVFETHIHNDYLSGGAILAGRADARYVLPHGTGATVPHVGAQDGDDFVIGDAVIQALHTPGHTHHHTSYALLVDGTPLAIFSGGSMLVGAVGRSDLLGPDHTETLLESQYNSVRRIATDMDDVTLVTPTHGAGSFCAAGTAGGSVSDIAQEKISNPALLAPDLATFKTTQLAGYLMYPDYYPTMAPVNRVGATPIDESPIPLLPATDRSGRIVDVRPREDFAACHIVSSTNIPMSTDVGTYTGWMFENDESYILVASSDDAETVRLQFQRIGFDTIIGRIDPSEVTDDLADTGSYPMATFVEMRTAEGSYKLDVRDPVEVAGGTITGATNIHVATLADNLDGVPDEPIWTFCASGYRASIAASVLAAAGKSPVLVGEQLPDLQAATSTTETI</sequence>
<dbReference type="InterPro" id="IPR036866">
    <property type="entry name" value="RibonucZ/Hydroxyglut_hydro"/>
</dbReference>
<feature type="domain" description="Rhodanese" evidence="1">
    <location>
        <begin position="264"/>
        <end position="296"/>
    </location>
</feature>
<dbReference type="Gene3D" id="3.40.250.10">
    <property type="entry name" value="Rhodanese-like domain"/>
    <property type="match status" value="2"/>
</dbReference>
<dbReference type="SMART" id="SM00849">
    <property type="entry name" value="Lactamase_B"/>
    <property type="match status" value="1"/>
</dbReference>
<dbReference type="GO" id="GO:0006749">
    <property type="term" value="P:glutathione metabolic process"/>
    <property type="evidence" value="ECO:0007669"/>
    <property type="project" value="TreeGrafter"/>
</dbReference>
<dbReference type="Gene3D" id="3.60.15.10">
    <property type="entry name" value="Ribonuclease Z/Hydroxyacylglutathione hydrolase-like"/>
    <property type="match status" value="1"/>
</dbReference>
<dbReference type="AlphaFoldDB" id="A0A3B0T7F6"/>
<dbReference type="SUPFAM" id="SSF56281">
    <property type="entry name" value="Metallo-hydrolase/oxidoreductase"/>
    <property type="match status" value="1"/>
</dbReference>
<dbReference type="SMART" id="SM00450">
    <property type="entry name" value="RHOD"/>
    <property type="match status" value="1"/>
</dbReference>
<dbReference type="InterPro" id="IPR036873">
    <property type="entry name" value="Rhodanese-like_dom_sf"/>
</dbReference>
<dbReference type="InterPro" id="IPR051682">
    <property type="entry name" value="Mito_Persulfide_Diox"/>
</dbReference>
<evidence type="ECO:0000259" key="1">
    <source>
        <dbReference type="PROSITE" id="PS50206"/>
    </source>
</evidence>
<dbReference type="GO" id="GO:0070813">
    <property type="term" value="P:hydrogen sulfide metabolic process"/>
    <property type="evidence" value="ECO:0007669"/>
    <property type="project" value="TreeGrafter"/>
</dbReference>
<name>A0A3B0T7F6_9ZZZZ</name>
<keyword evidence="2" id="KW-0378">Hydrolase</keyword>
<feature type="domain" description="Rhodanese" evidence="1">
    <location>
        <begin position="370"/>
        <end position="449"/>
    </location>
</feature>